<evidence type="ECO:0000313" key="1">
    <source>
        <dbReference type="EMBL" id="KAF2121709.1"/>
    </source>
</evidence>
<dbReference type="OrthoDB" id="3778263at2759"/>
<dbReference type="AlphaFoldDB" id="A0A6A5ZQI2"/>
<dbReference type="EMBL" id="ML977312">
    <property type="protein sequence ID" value="KAF2121709.1"/>
    <property type="molecule type" value="Genomic_DNA"/>
</dbReference>
<reference evidence="1" key="1">
    <citation type="journal article" date="2020" name="Stud. Mycol.">
        <title>101 Dothideomycetes genomes: a test case for predicting lifestyles and emergence of pathogens.</title>
        <authorList>
            <person name="Haridas S."/>
            <person name="Albert R."/>
            <person name="Binder M."/>
            <person name="Bloem J."/>
            <person name="Labutti K."/>
            <person name="Salamov A."/>
            <person name="Andreopoulos B."/>
            <person name="Baker S."/>
            <person name="Barry K."/>
            <person name="Bills G."/>
            <person name="Bluhm B."/>
            <person name="Cannon C."/>
            <person name="Castanera R."/>
            <person name="Culley D."/>
            <person name="Daum C."/>
            <person name="Ezra D."/>
            <person name="Gonzalez J."/>
            <person name="Henrissat B."/>
            <person name="Kuo A."/>
            <person name="Liang C."/>
            <person name="Lipzen A."/>
            <person name="Lutzoni F."/>
            <person name="Magnuson J."/>
            <person name="Mondo S."/>
            <person name="Nolan M."/>
            <person name="Ohm R."/>
            <person name="Pangilinan J."/>
            <person name="Park H.-J."/>
            <person name="Ramirez L."/>
            <person name="Alfaro M."/>
            <person name="Sun H."/>
            <person name="Tritt A."/>
            <person name="Yoshinaga Y."/>
            <person name="Zwiers L.-H."/>
            <person name="Turgeon B."/>
            <person name="Goodwin S."/>
            <person name="Spatafora J."/>
            <person name="Crous P."/>
            <person name="Grigoriev I."/>
        </authorList>
    </citation>
    <scope>NUCLEOTIDE SEQUENCE</scope>
    <source>
        <strain evidence="1">CBS 627.86</strain>
    </source>
</reference>
<accession>A0A6A5ZQI2</accession>
<keyword evidence="2" id="KW-1185">Reference proteome</keyword>
<gene>
    <name evidence="1" type="ORF">BDV96DRAFT_641091</name>
</gene>
<sequence>MADEQEREAAEKLRKEQLDKIQALAESMKRPTPTPFRISNGNEICLTEKSLNVLKSGERFRHHEWSMLFNLFDKERFSGSLLVVGFDSELPHLNPGQTCFWMRTRWNSTARAKCSWYITSFSGSSHEVKVYNIRKGDGRVTGAWHQRVEAAIGVPSYKVIITKSSELELSGEKHEPFQDAILYDMLVDLVSGEFEHHQREISDGPVMMLEILETLAREQEKAEVAAGVTPKKRRLTITERLDGKRLKKE</sequence>
<name>A0A6A5ZQI2_9PLEO</name>
<dbReference type="Proteomes" id="UP000799770">
    <property type="component" value="Unassembled WGS sequence"/>
</dbReference>
<organism evidence="1 2">
    <name type="scientific">Lophiotrema nucula</name>
    <dbReference type="NCBI Taxonomy" id="690887"/>
    <lineage>
        <taxon>Eukaryota</taxon>
        <taxon>Fungi</taxon>
        <taxon>Dikarya</taxon>
        <taxon>Ascomycota</taxon>
        <taxon>Pezizomycotina</taxon>
        <taxon>Dothideomycetes</taxon>
        <taxon>Pleosporomycetidae</taxon>
        <taxon>Pleosporales</taxon>
        <taxon>Lophiotremataceae</taxon>
        <taxon>Lophiotrema</taxon>
    </lineage>
</organism>
<protein>
    <submittedName>
        <fullName evidence="1">Uncharacterized protein</fullName>
    </submittedName>
</protein>
<proteinExistence type="predicted"/>
<evidence type="ECO:0000313" key="2">
    <source>
        <dbReference type="Proteomes" id="UP000799770"/>
    </source>
</evidence>